<organism evidence="1 2">
    <name type="scientific">Rhodococcus rhodochrous J45</name>
    <dbReference type="NCBI Taxonomy" id="935266"/>
    <lineage>
        <taxon>Bacteria</taxon>
        <taxon>Bacillati</taxon>
        <taxon>Actinomycetota</taxon>
        <taxon>Actinomycetes</taxon>
        <taxon>Mycobacteriales</taxon>
        <taxon>Nocardiaceae</taxon>
        <taxon>Rhodococcus</taxon>
    </lineage>
</organism>
<accession>A0A562ETH1</accession>
<reference evidence="1 2" key="1">
    <citation type="submission" date="2019-07" db="EMBL/GenBank/DDBJ databases">
        <title>Genome sequencing of lignin-degrading bacterial isolates.</title>
        <authorList>
            <person name="Gladden J."/>
        </authorList>
    </citation>
    <scope>NUCLEOTIDE SEQUENCE [LARGE SCALE GENOMIC DNA]</scope>
    <source>
        <strain evidence="1 2">J45</strain>
    </source>
</reference>
<dbReference type="InterPro" id="IPR046652">
    <property type="entry name" value="DUF6764"/>
</dbReference>
<evidence type="ECO:0000313" key="1">
    <source>
        <dbReference type="EMBL" id="TWH25272.1"/>
    </source>
</evidence>
<proteinExistence type="predicted"/>
<dbReference type="EMBL" id="VLJT01000001">
    <property type="protein sequence ID" value="TWH25272.1"/>
    <property type="molecule type" value="Genomic_DNA"/>
</dbReference>
<gene>
    <name evidence="1" type="ORF">L618_000100007280</name>
</gene>
<sequence length="191" mass="18752">MRFGKVDVVIRSWASGRVLGVGAAFAAAIGVGFLLPQTASAATTCTAPPGAPVEVVQIDGDEACGASTDGTAEAWSYGERGVGFADARSAAQVVAAGFDGGVGAGESTSGRLFAIGVGAQALALGVLESPGTAVVAAGPQSQAYVGDADDPVLCEGTAAAAFDLEAVRGCVVLGDFRYFTPGAQTLPSLLP</sequence>
<evidence type="ECO:0008006" key="3">
    <source>
        <dbReference type="Google" id="ProtNLM"/>
    </source>
</evidence>
<name>A0A562ETH1_RHORH</name>
<evidence type="ECO:0000313" key="2">
    <source>
        <dbReference type="Proteomes" id="UP000317573"/>
    </source>
</evidence>
<comment type="caution">
    <text evidence="1">The sequence shown here is derived from an EMBL/GenBank/DDBJ whole genome shotgun (WGS) entry which is preliminary data.</text>
</comment>
<dbReference type="Pfam" id="PF20550">
    <property type="entry name" value="DUF6764"/>
    <property type="match status" value="1"/>
</dbReference>
<dbReference type="Proteomes" id="UP000317573">
    <property type="component" value="Unassembled WGS sequence"/>
</dbReference>
<protein>
    <recommendedName>
        <fullName evidence="3">Protein kinase</fullName>
    </recommendedName>
</protein>
<dbReference type="AlphaFoldDB" id="A0A562ETH1"/>